<evidence type="ECO:0000256" key="1">
    <source>
        <dbReference type="SAM" id="Coils"/>
    </source>
</evidence>
<feature type="coiled-coil region" evidence="1">
    <location>
        <begin position="187"/>
        <end position="214"/>
    </location>
</feature>
<comment type="caution">
    <text evidence="2">The sequence shown here is derived from an EMBL/GenBank/DDBJ whole genome shotgun (WGS) entry which is preliminary data.</text>
</comment>
<reference evidence="3" key="1">
    <citation type="journal article" date="2019" name="Int. J. Syst. Evol. Microbiol.">
        <title>The Global Catalogue of Microorganisms (GCM) 10K type strain sequencing project: providing services to taxonomists for standard genome sequencing and annotation.</title>
        <authorList>
            <consortium name="The Broad Institute Genomics Platform"/>
            <consortium name="The Broad Institute Genome Sequencing Center for Infectious Disease"/>
            <person name="Wu L."/>
            <person name="Ma J."/>
        </authorList>
    </citation>
    <scope>NUCLEOTIDE SEQUENCE [LARGE SCALE GENOMIC DNA]</scope>
    <source>
        <strain evidence="3">PCU 347</strain>
    </source>
</reference>
<proteinExistence type="predicted"/>
<dbReference type="RefSeq" id="WP_381738582.1">
    <property type="nucleotide sequence ID" value="NZ_JBHSDP010000011.1"/>
</dbReference>
<keyword evidence="1" id="KW-0175">Coiled coil</keyword>
<dbReference type="Proteomes" id="UP001595824">
    <property type="component" value="Unassembled WGS sequence"/>
</dbReference>
<keyword evidence="3" id="KW-1185">Reference proteome</keyword>
<organism evidence="2 3">
    <name type="scientific">Streptomyces andamanensis</name>
    <dbReference type="NCBI Taxonomy" id="1565035"/>
    <lineage>
        <taxon>Bacteria</taxon>
        <taxon>Bacillati</taxon>
        <taxon>Actinomycetota</taxon>
        <taxon>Actinomycetes</taxon>
        <taxon>Kitasatosporales</taxon>
        <taxon>Streptomycetaceae</taxon>
        <taxon>Streptomyces</taxon>
    </lineage>
</organism>
<evidence type="ECO:0000313" key="3">
    <source>
        <dbReference type="Proteomes" id="UP001595824"/>
    </source>
</evidence>
<evidence type="ECO:0000313" key="2">
    <source>
        <dbReference type="EMBL" id="MFC4328375.1"/>
    </source>
</evidence>
<accession>A0ABV8TCK4</accession>
<sequence>MKTTPIISTGVNGQKAVKELPAVGEIVVITTGNPRVGIKHTVARVTGHALRTIPGTDFCRYVIEAVTTTGEALEGTRYTEATAEQIAEFPADATAETPTRIVSHEEDALLTHSTACLTCRVSAETGRHCTEGMKLWNAYHRTLHDLTRAPVIAVDRHGNRRAFWDAESALAQIGLFGGKIVQAPAGMIEAAERAQGARAAARRAERAARAAARRR</sequence>
<name>A0ABV8TCK4_9ACTN</name>
<dbReference type="EMBL" id="JBHSDP010000011">
    <property type="protein sequence ID" value="MFC4328375.1"/>
    <property type="molecule type" value="Genomic_DNA"/>
</dbReference>
<gene>
    <name evidence="2" type="ORF">ACFPC0_11105</name>
</gene>
<protein>
    <submittedName>
        <fullName evidence="2">Uncharacterized protein</fullName>
    </submittedName>
</protein>